<protein>
    <submittedName>
        <fullName evidence="4">5-formyltetrahydrofolate cyclo-ligase</fullName>
        <ecNumber evidence="4">6.3.3.2</ecNumber>
    </submittedName>
</protein>
<dbReference type="Pfam" id="PF01812">
    <property type="entry name" value="5-FTHF_cyc-lig"/>
    <property type="match status" value="1"/>
</dbReference>
<dbReference type="NCBIfam" id="TIGR02727">
    <property type="entry name" value="MTHFS_bact"/>
    <property type="match status" value="1"/>
</dbReference>
<dbReference type="GO" id="GO:0009396">
    <property type="term" value="P:folic acid-containing compound biosynthetic process"/>
    <property type="evidence" value="ECO:0007669"/>
    <property type="project" value="TreeGrafter"/>
</dbReference>
<dbReference type="EC" id="6.3.3.2" evidence="4"/>
<dbReference type="PANTHER" id="PTHR23407">
    <property type="entry name" value="ATPASE INHIBITOR/5-FORMYLTETRAHYDROFOLATE CYCLO-LIGASE"/>
    <property type="match status" value="1"/>
</dbReference>
<dbReference type="InterPro" id="IPR037171">
    <property type="entry name" value="NagB/RpiA_transferase-like"/>
</dbReference>
<dbReference type="EMBL" id="UOEK01000478">
    <property type="protein sequence ID" value="VAW08651.1"/>
    <property type="molecule type" value="Genomic_DNA"/>
</dbReference>
<dbReference type="Gene3D" id="3.40.50.10420">
    <property type="entry name" value="NagB/RpiA/CoA transferase-like"/>
    <property type="match status" value="1"/>
</dbReference>
<gene>
    <name evidence="4" type="ORF">MNBD_ACTINO02-2891</name>
</gene>
<keyword evidence="4" id="KW-0436">Ligase</keyword>
<dbReference type="GO" id="GO:0035999">
    <property type="term" value="P:tetrahydrofolate interconversion"/>
    <property type="evidence" value="ECO:0007669"/>
    <property type="project" value="TreeGrafter"/>
</dbReference>
<proteinExistence type="inferred from homology"/>
<organism evidence="4">
    <name type="scientific">hydrothermal vent metagenome</name>
    <dbReference type="NCBI Taxonomy" id="652676"/>
    <lineage>
        <taxon>unclassified sequences</taxon>
        <taxon>metagenomes</taxon>
        <taxon>ecological metagenomes</taxon>
    </lineage>
</organism>
<keyword evidence="3" id="KW-0067">ATP-binding</keyword>
<reference evidence="4" key="1">
    <citation type="submission" date="2018-06" db="EMBL/GenBank/DDBJ databases">
        <authorList>
            <person name="Zhirakovskaya E."/>
        </authorList>
    </citation>
    <scope>NUCLEOTIDE SEQUENCE</scope>
</reference>
<accession>A0A3B0SQM9</accession>
<dbReference type="GO" id="GO:0030272">
    <property type="term" value="F:5-formyltetrahydrofolate cyclo-ligase activity"/>
    <property type="evidence" value="ECO:0007669"/>
    <property type="project" value="UniProtKB-EC"/>
</dbReference>
<evidence type="ECO:0000256" key="1">
    <source>
        <dbReference type="ARBA" id="ARBA00010638"/>
    </source>
</evidence>
<dbReference type="InterPro" id="IPR002698">
    <property type="entry name" value="FTHF_cligase"/>
</dbReference>
<dbReference type="SUPFAM" id="SSF100950">
    <property type="entry name" value="NagB/RpiA/CoA transferase-like"/>
    <property type="match status" value="1"/>
</dbReference>
<comment type="similarity">
    <text evidence="1">Belongs to the 5-formyltetrahydrofolate cyclo-ligase family.</text>
</comment>
<dbReference type="GO" id="GO:0005524">
    <property type="term" value="F:ATP binding"/>
    <property type="evidence" value="ECO:0007669"/>
    <property type="project" value="UniProtKB-KW"/>
</dbReference>
<evidence type="ECO:0000256" key="2">
    <source>
        <dbReference type="ARBA" id="ARBA00022741"/>
    </source>
</evidence>
<sequence>MTHPPPGASKADWRTWAHVVRSEVDWGRVGRTVAEVLKDPAVLAERATVLSYLPMGDEVDLTELHRIRPDIDWLVTRTPIRGGLTVHPLDSVMETHRYGFSQPVDGSRPVDIQAIDIALVPGLVFDTEKNRLGHGGGYYDRLLATLRPDALRIGIAASIVVVDHEIPTDAHDLRVHRIVTEDGFI</sequence>
<evidence type="ECO:0000256" key="3">
    <source>
        <dbReference type="ARBA" id="ARBA00022840"/>
    </source>
</evidence>
<dbReference type="AlphaFoldDB" id="A0A3B0SQM9"/>
<dbReference type="InterPro" id="IPR024185">
    <property type="entry name" value="FTHF_cligase-like_sf"/>
</dbReference>
<keyword evidence="2" id="KW-0547">Nucleotide-binding</keyword>
<name>A0A3B0SQM9_9ZZZZ</name>
<dbReference type="PANTHER" id="PTHR23407:SF1">
    <property type="entry name" value="5-FORMYLTETRAHYDROFOLATE CYCLO-LIGASE"/>
    <property type="match status" value="1"/>
</dbReference>
<evidence type="ECO:0000313" key="4">
    <source>
        <dbReference type="EMBL" id="VAW08651.1"/>
    </source>
</evidence>